<feature type="domain" description="Nudix hydrolase" evidence="3">
    <location>
        <begin position="20"/>
        <end position="155"/>
    </location>
</feature>
<keyword evidence="5" id="KW-1185">Reference proteome</keyword>
<gene>
    <name evidence="4" type="ORF">LX12_000001</name>
</gene>
<sequence>MTVTEDVVRRGDGSEGIYGVVHRAPGVVVIARQVIDNEERFCLVEQYRYPLGARRWEFPAGTADIDDADARATGRRELREETGLEAGSTRVLAVLDVAPGFTSQRTTIVLAENLSDGAESRDVTEGDMTWAWWSRQEILDGIVGGRIVDAQSVAGWGVLLALGL</sequence>
<keyword evidence="2" id="KW-0378">Hydrolase</keyword>
<organism evidence="4 5">
    <name type="scientific">Williamsia serinedens</name>
    <dbReference type="NCBI Taxonomy" id="391736"/>
    <lineage>
        <taxon>Bacteria</taxon>
        <taxon>Bacillati</taxon>
        <taxon>Actinomycetota</taxon>
        <taxon>Actinomycetes</taxon>
        <taxon>Mycobacteriales</taxon>
        <taxon>Nocardiaceae</taxon>
        <taxon>Williamsia</taxon>
    </lineage>
</organism>
<dbReference type="InterPro" id="IPR015797">
    <property type="entry name" value="NUDIX_hydrolase-like_dom_sf"/>
</dbReference>
<dbReference type="EMBL" id="JAMTCG010000001">
    <property type="protein sequence ID" value="MCP2158837.1"/>
    <property type="molecule type" value="Genomic_DNA"/>
</dbReference>
<proteinExistence type="predicted"/>
<evidence type="ECO:0000256" key="2">
    <source>
        <dbReference type="ARBA" id="ARBA00022801"/>
    </source>
</evidence>
<dbReference type="SUPFAM" id="SSF55811">
    <property type="entry name" value="Nudix"/>
    <property type="match status" value="1"/>
</dbReference>
<accession>A0ABT1GV27</accession>
<protein>
    <submittedName>
        <fullName evidence="4">NUDIX domain-containing protein</fullName>
    </submittedName>
</protein>
<dbReference type="PANTHER" id="PTHR11839:SF18">
    <property type="entry name" value="NUDIX HYDROLASE DOMAIN-CONTAINING PROTEIN"/>
    <property type="match status" value="1"/>
</dbReference>
<name>A0ABT1GV27_9NOCA</name>
<comment type="cofactor">
    <cofactor evidence="1">
        <name>Mg(2+)</name>
        <dbReference type="ChEBI" id="CHEBI:18420"/>
    </cofactor>
</comment>
<evidence type="ECO:0000313" key="5">
    <source>
        <dbReference type="Proteomes" id="UP001205740"/>
    </source>
</evidence>
<dbReference type="PANTHER" id="PTHR11839">
    <property type="entry name" value="UDP/ADP-SUGAR PYROPHOSPHATASE"/>
    <property type="match status" value="1"/>
</dbReference>
<dbReference type="PROSITE" id="PS51462">
    <property type="entry name" value="NUDIX"/>
    <property type="match status" value="1"/>
</dbReference>
<evidence type="ECO:0000256" key="1">
    <source>
        <dbReference type="ARBA" id="ARBA00001946"/>
    </source>
</evidence>
<dbReference type="InterPro" id="IPR000086">
    <property type="entry name" value="NUDIX_hydrolase_dom"/>
</dbReference>
<dbReference type="Pfam" id="PF00293">
    <property type="entry name" value="NUDIX"/>
    <property type="match status" value="1"/>
</dbReference>
<comment type="caution">
    <text evidence="4">The sequence shown here is derived from an EMBL/GenBank/DDBJ whole genome shotgun (WGS) entry which is preliminary data.</text>
</comment>
<reference evidence="4 5" key="1">
    <citation type="submission" date="2022-06" db="EMBL/GenBank/DDBJ databases">
        <title>Genomic Encyclopedia of Archaeal and Bacterial Type Strains, Phase II (KMG-II): from individual species to whole genera.</title>
        <authorList>
            <person name="Goeker M."/>
        </authorList>
    </citation>
    <scope>NUCLEOTIDE SEQUENCE [LARGE SCALE GENOMIC DNA]</scope>
    <source>
        <strain evidence="4 5">DSM 45037</strain>
    </source>
</reference>
<evidence type="ECO:0000259" key="3">
    <source>
        <dbReference type="PROSITE" id="PS51462"/>
    </source>
</evidence>
<dbReference type="Proteomes" id="UP001205740">
    <property type="component" value="Unassembled WGS sequence"/>
</dbReference>
<dbReference type="Gene3D" id="3.90.79.10">
    <property type="entry name" value="Nucleoside Triphosphate Pyrophosphohydrolase"/>
    <property type="match status" value="1"/>
</dbReference>
<evidence type="ECO:0000313" key="4">
    <source>
        <dbReference type="EMBL" id="MCP2158837.1"/>
    </source>
</evidence>